<dbReference type="PANTHER" id="PTHR30012">
    <property type="entry name" value="GENERAL SECRETION PATHWAY PROTEIN"/>
    <property type="match status" value="1"/>
</dbReference>
<dbReference type="Gene3D" id="1.20.81.30">
    <property type="entry name" value="Type II secretion system (T2SS), domain F"/>
    <property type="match status" value="2"/>
</dbReference>
<protein>
    <submittedName>
        <fullName evidence="10">Type II secretion system protein</fullName>
    </submittedName>
</protein>
<accession>A0A0S4RJ40</accession>
<evidence type="ECO:0000313" key="14">
    <source>
        <dbReference type="Proteomes" id="UP000052257"/>
    </source>
</evidence>
<dbReference type="InterPro" id="IPR003004">
    <property type="entry name" value="GspF/PilC"/>
</dbReference>
<feature type="domain" description="Type II secretion system protein GspF" evidence="8">
    <location>
        <begin position="285"/>
        <end position="404"/>
    </location>
</feature>
<dbReference type="GO" id="GO:0015628">
    <property type="term" value="P:protein secretion by the type II secretion system"/>
    <property type="evidence" value="ECO:0007669"/>
    <property type="project" value="TreeGrafter"/>
</dbReference>
<dbReference type="InterPro" id="IPR018076">
    <property type="entry name" value="T2SS_GspF_dom"/>
</dbReference>
<accession>A0A2S5J3V9</accession>
<dbReference type="Proteomes" id="UP000052237">
    <property type="component" value="Unassembled WGS sequence"/>
</dbReference>
<sequence>MKIYEIEQMINFKRTKVIIKADSLNQARNLAKEQNNGLILKAHEISSIPLDAQIEQIKEQLTKFFLNSKIKIPNLVALVRQISVMSNAGISIHDCIKEAVSSTSDKKLRGIFENVSIDLNAGMSLTESLKKYEYELGHIFIAMIRLGEEGGNLSEALKKLADILQEVWDNQKKFKKAIRYPITVIVAIIIAFVLLMVVVVPKFREIFEQLNATLPLPTIILLNIEYVLSNFGLYILGGIIVSIFLIKKFYKSNSEFKFLSDKYLLKVYLIGDIIYLATMHRFNLVFSELVKAGIPVANALDDACLTIQNSYIKDKMSNVKISVQQGNSLNSAFRDTKLYESMLIQMISAGEKSGSLDSMLEKVTDYYKDKFDNIIDNISSYVEPILLVFIACAVILLGLGIFMPMWDMTNAVK</sequence>
<comment type="caution">
    <text evidence="10">The sequence shown here is derived from an EMBL/GenBank/DDBJ whole genome shotgun (WGS) entry which is preliminary data.</text>
</comment>
<evidence type="ECO:0000313" key="13">
    <source>
        <dbReference type="Proteomes" id="UP000052245"/>
    </source>
</evidence>
<keyword evidence="12" id="KW-1185">Reference proteome</keyword>
<comment type="subcellular location">
    <subcellularLocation>
        <location evidence="1">Cell membrane</location>
        <topology evidence="1">Multi-pass membrane protein</topology>
    </subcellularLocation>
</comment>
<feature type="transmembrane region" description="Helical" evidence="7">
    <location>
        <begin position="385"/>
        <end position="406"/>
    </location>
</feature>
<dbReference type="RefSeq" id="WP_059425451.1">
    <property type="nucleotide sequence ID" value="NZ_FAUT01000001.1"/>
</dbReference>
<dbReference type="EMBL" id="FAUW01000002">
    <property type="protein sequence ID" value="CUU78650.1"/>
    <property type="molecule type" value="Genomic_DNA"/>
</dbReference>
<feature type="transmembrane region" description="Helical" evidence="7">
    <location>
        <begin position="180"/>
        <end position="200"/>
    </location>
</feature>
<proteinExistence type="inferred from homology"/>
<organism evidence="10 13">
    <name type="scientific">Campylobacter hyointestinalis subsp. hyointestinalis</name>
    <dbReference type="NCBI Taxonomy" id="91352"/>
    <lineage>
        <taxon>Bacteria</taxon>
        <taxon>Pseudomonadati</taxon>
        <taxon>Campylobacterota</taxon>
        <taxon>Epsilonproteobacteria</taxon>
        <taxon>Campylobacterales</taxon>
        <taxon>Campylobacteraceae</taxon>
        <taxon>Campylobacter</taxon>
    </lineage>
</organism>
<evidence type="ECO:0000313" key="11">
    <source>
        <dbReference type="EMBL" id="CUU78650.1"/>
    </source>
</evidence>
<dbReference type="EMBL" id="FAVB01000001">
    <property type="protein sequence ID" value="CUU68474.1"/>
    <property type="molecule type" value="Genomic_DNA"/>
</dbReference>
<evidence type="ECO:0000256" key="1">
    <source>
        <dbReference type="ARBA" id="ARBA00004651"/>
    </source>
</evidence>
<evidence type="ECO:0000256" key="7">
    <source>
        <dbReference type="SAM" id="Phobius"/>
    </source>
</evidence>
<evidence type="ECO:0000313" key="12">
    <source>
        <dbReference type="Proteomes" id="UP000052237"/>
    </source>
</evidence>
<dbReference type="InterPro" id="IPR042094">
    <property type="entry name" value="T2SS_GspF_sf"/>
</dbReference>
<evidence type="ECO:0000313" key="9">
    <source>
        <dbReference type="EMBL" id="CUU68474.1"/>
    </source>
</evidence>
<dbReference type="GO" id="GO:0005886">
    <property type="term" value="C:plasma membrane"/>
    <property type="evidence" value="ECO:0007669"/>
    <property type="project" value="UniProtKB-SubCell"/>
</dbReference>
<dbReference type="PANTHER" id="PTHR30012:SF4">
    <property type="entry name" value="MSHA BIOGENESIS PROTEIN MSHG"/>
    <property type="match status" value="1"/>
</dbReference>
<keyword evidence="4 7" id="KW-0812">Transmembrane</keyword>
<reference evidence="12 13" key="1">
    <citation type="submission" date="2015-11" db="EMBL/GenBank/DDBJ databases">
        <authorList>
            <consortium name="Pathogen Informatics"/>
        </authorList>
    </citation>
    <scope>NUCLEOTIDE SEQUENCE [LARGE SCALE GENOMIC DNA]</scope>
    <source>
        <strain evidence="9 12">006A-0059</strain>
        <strain evidence="11 14">006A-0191</strain>
        <strain evidence="10 13">007A-0283</strain>
    </source>
</reference>
<dbReference type="EMBL" id="FAVC01000001">
    <property type="protein sequence ID" value="CUU72792.1"/>
    <property type="molecule type" value="Genomic_DNA"/>
</dbReference>
<feature type="transmembrane region" description="Helical" evidence="7">
    <location>
        <begin position="220"/>
        <end position="246"/>
    </location>
</feature>
<evidence type="ECO:0000259" key="8">
    <source>
        <dbReference type="Pfam" id="PF00482"/>
    </source>
</evidence>
<evidence type="ECO:0000256" key="3">
    <source>
        <dbReference type="ARBA" id="ARBA00022475"/>
    </source>
</evidence>
<evidence type="ECO:0000256" key="6">
    <source>
        <dbReference type="ARBA" id="ARBA00023136"/>
    </source>
</evidence>
<name>A0A2S5J3V9_CAMHY</name>
<feature type="domain" description="Type II secretion system protein GspF" evidence="8">
    <location>
        <begin position="79"/>
        <end position="201"/>
    </location>
</feature>
<dbReference type="Pfam" id="PF00482">
    <property type="entry name" value="T2SSF"/>
    <property type="match status" value="2"/>
</dbReference>
<dbReference type="Proteomes" id="UP000052257">
    <property type="component" value="Unassembled WGS sequence"/>
</dbReference>
<gene>
    <name evidence="10" type="primary">epsF</name>
    <name evidence="9" type="ORF">ERS686654_00086</name>
    <name evidence="11" type="ORF">ERS739220_00997</name>
    <name evidence="10" type="ORF">ERS739223_00345</name>
</gene>
<evidence type="ECO:0000256" key="5">
    <source>
        <dbReference type="ARBA" id="ARBA00022989"/>
    </source>
</evidence>
<evidence type="ECO:0000256" key="2">
    <source>
        <dbReference type="ARBA" id="ARBA00005745"/>
    </source>
</evidence>
<dbReference type="PRINTS" id="PR00812">
    <property type="entry name" value="BCTERIALGSPF"/>
</dbReference>
<evidence type="ECO:0000256" key="4">
    <source>
        <dbReference type="ARBA" id="ARBA00022692"/>
    </source>
</evidence>
<dbReference type="Proteomes" id="UP000052245">
    <property type="component" value="Unassembled WGS sequence"/>
</dbReference>
<keyword evidence="5 7" id="KW-1133">Transmembrane helix</keyword>
<evidence type="ECO:0000313" key="10">
    <source>
        <dbReference type="EMBL" id="CUU72792.1"/>
    </source>
</evidence>
<keyword evidence="3" id="KW-1003">Cell membrane</keyword>
<keyword evidence="6 7" id="KW-0472">Membrane</keyword>
<comment type="similarity">
    <text evidence="2">Belongs to the GSP F family.</text>
</comment>
<dbReference type="AlphaFoldDB" id="A0A2S5J3V9"/>